<feature type="transmembrane region" description="Helical" evidence="8">
    <location>
        <begin position="59"/>
        <end position="79"/>
    </location>
</feature>
<evidence type="ECO:0000256" key="4">
    <source>
        <dbReference type="ARBA" id="ARBA00022741"/>
    </source>
</evidence>
<keyword evidence="4" id="KW-0547">Nucleotide-binding</keyword>
<feature type="transmembrane region" description="Helical" evidence="8">
    <location>
        <begin position="144"/>
        <end position="160"/>
    </location>
</feature>
<dbReference type="PROSITE" id="PS50893">
    <property type="entry name" value="ABC_TRANSPORTER_2"/>
    <property type="match status" value="1"/>
</dbReference>
<organism evidence="11 12">
    <name type="scientific">Dorea formicigenerans</name>
    <dbReference type="NCBI Taxonomy" id="39486"/>
    <lineage>
        <taxon>Bacteria</taxon>
        <taxon>Bacillati</taxon>
        <taxon>Bacillota</taxon>
        <taxon>Clostridia</taxon>
        <taxon>Lachnospirales</taxon>
        <taxon>Lachnospiraceae</taxon>
        <taxon>Dorea</taxon>
    </lineage>
</organism>
<evidence type="ECO:0000259" key="10">
    <source>
        <dbReference type="PROSITE" id="PS50929"/>
    </source>
</evidence>
<dbReference type="GO" id="GO:0016887">
    <property type="term" value="F:ATP hydrolysis activity"/>
    <property type="evidence" value="ECO:0007669"/>
    <property type="project" value="InterPro"/>
</dbReference>
<dbReference type="GO" id="GO:0005886">
    <property type="term" value="C:plasma membrane"/>
    <property type="evidence" value="ECO:0007669"/>
    <property type="project" value="UniProtKB-SubCell"/>
</dbReference>
<protein>
    <submittedName>
        <fullName evidence="11">Putative ABC transporter ATP-binding protein</fullName>
    </submittedName>
</protein>
<accession>A0A564SVR3</accession>
<keyword evidence="3 8" id="KW-0812">Transmembrane</keyword>
<evidence type="ECO:0000256" key="5">
    <source>
        <dbReference type="ARBA" id="ARBA00022840"/>
    </source>
</evidence>
<reference evidence="11 12" key="1">
    <citation type="submission" date="2019-07" db="EMBL/GenBank/DDBJ databases">
        <authorList>
            <person name="Hibberd C M."/>
            <person name="Gehrig L. J."/>
            <person name="Chang H.-W."/>
            <person name="Venkatesh S."/>
        </authorList>
    </citation>
    <scope>NUCLEOTIDE SEQUENCE [LARGE SCALE GENOMIC DNA]</scope>
    <source>
        <strain evidence="11">Dorea_formicigenerans_SSTS_Bg7063</strain>
    </source>
</reference>
<dbReference type="PANTHER" id="PTHR43394:SF1">
    <property type="entry name" value="ATP-BINDING CASSETTE SUB-FAMILY B MEMBER 10, MITOCHONDRIAL"/>
    <property type="match status" value="1"/>
</dbReference>
<feature type="domain" description="ABC transmembrane type-1" evidence="10">
    <location>
        <begin position="25"/>
        <end position="308"/>
    </location>
</feature>
<dbReference type="Gene3D" id="3.40.50.300">
    <property type="entry name" value="P-loop containing nucleotide triphosphate hydrolases"/>
    <property type="match status" value="1"/>
</dbReference>
<evidence type="ECO:0000256" key="8">
    <source>
        <dbReference type="SAM" id="Phobius"/>
    </source>
</evidence>
<dbReference type="SUPFAM" id="SSF90123">
    <property type="entry name" value="ABC transporter transmembrane region"/>
    <property type="match status" value="1"/>
</dbReference>
<evidence type="ECO:0000313" key="12">
    <source>
        <dbReference type="Proteomes" id="UP000358366"/>
    </source>
</evidence>
<dbReference type="PROSITE" id="PS50929">
    <property type="entry name" value="ABC_TM1F"/>
    <property type="match status" value="1"/>
</dbReference>
<dbReference type="InterPro" id="IPR011527">
    <property type="entry name" value="ABC1_TM_dom"/>
</dbReference>
<dbReference type="GO" id="GO:0005524">
    <property type="term" value="F:ATP binding"/>
    <property type="evidence" value="ECO:0007669"/>
    <property type="project" value="UniProtKB-KW"/>
</dbReference>
<evidence type="ECO:0000256" key="2">
    <source>
        <dbReference type="ARBA" id="ARBA00022448"/>
    </source>
</evidence>
<dbReference type="SMART" id="SM00382">
    <property type="entry name" value="AAA"/>
    <property type="match status" value="1"/>
</dbReference>
<dbReference type="InterPro" id="IPR027417">
    <property type="entry name" value="P-loop_NTPase"/>
</dbReference>
<dbReference type="RefSeq" id="WP_144123767.1">
    <property type="nucleotide sequence ID" value="NZ_CABHNI010000015.1"/>
</dbReference>
<gene>
    <name evidence="11" type="ORF">DFSSTS7063_00825</name>
</gene>
<comment type="subcellular location">
    <subcellularLocation>
        <location evidence="1">Cell membrane</location>
        <topology evidence="1">Multi-pass membrane protein</topology>
    </subcellularLocation>
</comment>
<dbReference type="Pfam" id="PF00005">
    <property type="entry name" value="ABC_tran"/>
    <property type="match status" value="1"/>
</dbReference>
<evidence type="ECO:0000313" key="11">
    <source>
        <dbReference type="EMBL" id="VUW99316.1"/>
    </source>
</evidence>
<evidence type="ECO:0000256" key="3">
    <source>
        <dbReference type="ARBA" id="ARBA00022692"/>
    </source>
</evidence>
<feature type="transmembrane region" description="Helical" evidence="8">
    <location>
        <begin position="278"/>
        <end position="299"/>
    </location>
</feature>
<keyword evidence="6 8" id="KW-1133">Transmembrane helix</keyword>
<dbReference type="PROSITE" id="PS00211">
    <property type="entry name" value="ABC_TRANSPORTER_1"/>
    <property type="match status" value="1"/>
</dbReference>
<proteinExistence type="predicted"/>
<dbReference type="FunFam" id="3.40.50.300:FF:000287">
    <property type="entry name" value="Multidrug ABC transporter ATP-binding protein"/>
    <property type="match status" value="1"/>
</dbReference>
<dbReference type="InterPro" id="IPR036640">
    <property type="entry name" value="ABC1_TM_sf"/>
</dbReference>
<dbReference type="InterPro" id="IPR003593">
    <property type="entry name" value="AAA+_ATPase"/>
</dbReference>
<keyword evidence="5 11" id="KW-0067">ATP-binding</keyword>
<dbReference type="Pfam" id="PF00664">
    <property type="entry name" value="ABC_membrane"/>
    <property type="match status" value="1"/>
</dbReference>
<feature type="transmembrane region" description="Helical" evidence="8">
    <location>
        <begin position="166"/>
        <end position="184"/>
    </location>
</feature>
<dbReference type="EMBL" id="CABHNI010000015">
    <property type="protein sequence ID" value="VUW99316.1"/>
    <property type="molecule type" value="Genomic_DNA"/>
</dbReference>
<feature type="domain" description="ABC transporter" evidence="9">
    <location>
        <begin position="339"/>
        <end position="574"/>
    </location>
</feature>
<dbReference type="InterPro" id="IPR003439">
    <property type="entry name" value="ABC_transporter-like_ATP-bd"/>
</dbReference>
<evidence type="ECO:0000259" key="9">
    <source>
        <dbReference type="PROSITE" id="PS50893"/>
    </source>
</evidence>
<dbReference type="AlphaFoldDB" id="A0A564SVR3"/>
<keyword evidence="2" id="KW-0813">Transport</keyword>
<feature type="transmembrane region" description="Helical" evidence="8">
    <location>
        <begin position="252"/>
        <end position="272"/>
    </location>
</feature>
<evidence type="ECO:0000256" key="7">
    <source>
        <dbReference type="ARBA" id="ARBA00023136"/>
    </source>
</evidence>
<dbReference type="InterPro" id="IPR039421">
    <property type="entry name" value="Type_1_exporter"/>
</dbReference>
<dbReference type="Gene3D" id="1.20.1560.10">
    <property type="entry name" value="ABC transporter type 1, transmembrane domain"/>
    <property type="match status" value="1"/>
</dbReference>
<name>A0A564SVR3_9FIRM</name>
<sequence>MDKRKLENPLSRLMGLAGKEKKKYALSIVLAILGVAAGIIPYFAVARMLIALIGGTKEISFFAAYCLMAAAGYLLKVLFSIWSTSVSHTATFEILKEIRKKLLSKLSRLPMGVILDTPSGRLKDTIVDRVEGLETTLAHMIPEISANMLIPVILLIYVFVLDWRMALVTLITLPLGMCFVMIMFRTYPAKYEGSVQASQQMNNAVVEYVNGIEVIKAFSQSAKSYQKYTDAVNYDASYFYNWMKSCQWPMSAYTAICPATLLTVLPIGFLFYAGGSLAMTDFITVIIISLGIIGPILAASNYMDSIAAMGTVVGEVCGILDKEELVRPMEEVELKDLTIEMNQVTFSYRADKKEILHGITLKIRPGTVTALVGPSGSGKSTIAKLIAGFWDVGGGEITLGGCDLKKIPQNQLADHIAYVSQDNYLFDDTVRENIRMGRKGATDAEVEQAARDAGCDEFIQELEQGYDTRVGSAGGHLSGGERQRIAIARAMLKNAPIVILDEATAYLDPENEAVLQTAIGKLVSGKTLIVIAHRLSTITDSDQIVVVKEGRIEDIGTHDELLHRSPLYQEMWNAHIGAKDGD</sequence>
<dbReference type="SUPFAM" id="SSF52540">
    <property type="entry name" value="P-loop containing nucleoside triphosphate hydrolases"/>
    <property type="match status" value="1"/>
</dbReference>
<evidence type="ECO:0000256" key="1">
    <source>
        <dbReference type="ARBA" id="ARBA00004651"/>
    </source>
</evidence>
<keyword evidence="7 8" id="KW-0472">Membrane</keyword>
<dbReference type="PANTHER" id="PTHR43394">
    <property type="entry name" value="ATP-DEPENDENT PERMEASE MDL1, MITOCHONDRIAL"/>
    <property type="match status" value="1"/>
</dbReference>
<evidence type="ECO:0000256" key="6">
    <source>
        <dbReference type="ARBA" id="ARBA00022989"/>
    </source>
</evidence>
<dbReference type="InterPro" id="IPR017871">
    <property type="entry name" value="ABC_transporter-like_CS"/>
</dbReference>
<dbReference type="GO" id="GO:0015421">
    <property type="term" value="F:ABC-type oligopeptide transporter activity"/>
    <property type="evidence" value="ECO:0007669"/>
    <property type="project" value="TreeGrafter"/>
</dbReference>
<feature type="transmembrane region" description="Helical" evidence="8">
    <location>
        <begin position="24"/>
        <end position="53"/>
    </location>
</feature>
<dbReference type="Proteomes" id="UP000358366">
    <property type="component" value="Unassembled WGS sequence"/>
</dbReference>
<dbReference type="CDD" id="cd07346">
    <property type="entry name" value="ABC_6TM_exporters"/>
    <property type="match status" value="1"/>
</dbReference>